<dbReference type="Gene3D" id="3.30.300.20">
    <property type="match status" value="1"/>
</dbReference>
<proteinExistence type="predicted"/>
<dbReference type="SUPFAM" id="SSF54814">
    <property type="entry name" value="Prokaryotic type KH domain (KH-domain type II)"/>
    <property type="match status" value="1"/>
</dbReference>
<dbReference type="EMBL" id="LCFQ01000013">
    <property type="protein sequence ID" value="KKS97049.1"/>
    <property type="molecule type" value="Genomic_DNA"/>
</dbReference>
<name>A0A0G1DH64_9BACT</name>
<keyword evidence="1" id="KW-0694">RNA-binding</keyword>
<dbReference type="PROSITE" id="PS50084">
    <property type="entry name" value="KH_TYPE_1"/>
    <property type="match status" value="1"/>
</dbReference>
<dbReference type="Pfam" id="PF13083">
    <property type="entry name" value="KH_KhpA-B"/>
    <property type="match status" value="1"/>
</dbReference>
<organism evidence="2 3">
    <name type="scientific">Candidatus Woesebacteria bacterium GW2011_GWB1_43_14</name>
    <dbReference type="NCBI Taxonomy" id="1618578"/>
    <lineage>
        <taxon>Bacteria</taxon>
        <taxon>Candidatus Woeseibacteriota</taxon>
    </lineage>
</organism>
<evidence type="ECO:0000313" key="3">
    <source>
        <dbReference type="Proteomes" id="UP000034090"/>
    </source>
</evidence>
<dbReference type="InterPro" id="IPR009019">
    <property type="entry name" value="KH_sf_prok-type"/>
</dbReference>
<evidence type="ECO:0000256" key="1">
    <source>
        <dbReference type="PROSITE-ProRule" id="PRU00117"/>
    </source>
</evidence>
<protein>
    <submittedName>
        <fullName evidence="2">Uncharacterized protein</fullName>
    </submittedName>
</protein>
<dbReference type="GO" id="GO:0003723">
    <property type="term" value="F:RNA binding"/>
    <property type="evidence" value="ECO:0007669"/>
    <property type="project" value="UniProtKB-UniRule"/>
</dbReference>
<dbReference type="STRING" id="1618578.UV74_C0013G0171"/>
<gene>
    <name evidence="2" type="ORF">UV74_C0013G0171</name>
</gene>
<evidence type="ECO:0000313" key="2">
    <source>
        <dbReference type="EMBL" id="KKS97049.1"/>
    </source>
</evidence>
<accession>A0A0G1DH64</accession>
<dbReference type="InterPro" id="IPR015946">
    <property type="entry name" value="KH_dom-like_a/b"/>
</dbReference>
<comment type="caution">
    <text evidence="2">The sequence shown here is derived from an EMBL/GenBank/DDBJ whole genome shotgun (WGS) entry which is preliminary data.</text>
</comment>
<dbReference type="AlphaFoldDB" id="A0A0G1DH64"/>
<dbReference type="Proteomes" id="UP000034090">
    <property type="component" value="Unassembled WGS sequence"/>
</dbReference>
<reference evidence="2 3" key="1">
    <citation type="journal article" date="2015" name="Nature">
        <title>rRNA introns, odd ribosomes, and small enigmatic genomes across a large radiation of phyla.</title>
        <authorList>
            <person name="Brown C.T."/>
            <person name="Hug L.A."/>
            <person name="Thomas B.C."/>
            <person name="Sharon I."/>
            <person name="Castelle C.J."/>
            <person name="Singh A."/>
            <person name="Wilkins M.J."/>
            <person name="Williams K.H."/>
            <person name="Banfield J.F."/>
        </authorList>
    </citation>
    <scope>NUCLEOTIDE SEQUENCE [LARGE SCALE GENOMIC DNA]</scope>
</reference>
<sequence>MKKLLEFLISSITGSDKFSVTKESNEAQDNYVVKADPEIIGLIIGKDGKTIKNIRRIMSIKATLDDKMVNVSVSD</sequence>